<dbReference type="GeneID" id="35559709"/>
<evidence type="ECO:0000313" key="2">
    <source>
        <dbReference type="Proteomes" id="UP000007041"/>
    </source>
</evidence>
<gene>
    <name evidence="1" type="ordered locus">CLOST_1519</name>
</gene>
<proteinExistence type="predicted"/>
<protein>
    <submittedName>
        <fullName evidence="1">Uncharacterized protein</fullName>
    </submittedName>
</protein>
<dbReference type="STRING" id="1511.CLOST_1519"/>
<dbReference type="RefSeq" id="WP_013361732.1">
    <property type="nucleotide sequence ID" value="NC_014614.1"/>
</dbReference>
<dbReference type="HOGENOM" id="CLU_1666388_0_0_9"/>
<dbReference type="EMBL" id="FP565809">
    <property type="protein sequence ID" value="CBH21639.1"/>
    <property type="molecule type" value="Genomic_DNA"/>
</dbReference>
<accession>E3PRY5</accession>
<dbReference type="KEGG" id="cst:CLOST_1519"/>
<name>E3PRY5_ACESD</name>
<organism evidence="1 2">
    <name type="scientific">Acetoanaerobium sticklandii (strain ATCC 12662 / DSM 519 / JCM 1433 / CCUG 9281 / NCIMB 10654 / HF)</name>
    <name type="common">Clostridium sticklandii</name>
    <dbReference type="NCBI Taxonomy" id="499177"/>
    <lineage>
        <taxon>Bacteria</taxon>
        <taxon>Bacillati</taxon>
        <taxon>Bacillota</taxon>
        <taxon>Clostridia</taxon>
        <taxon>Peptostreptococcales</taxon>
        <taxon>Filifactoraceae</taxon>
        <taxon>Acetoanaerobium</taxon>
    </lineage>
</organism>
<evidence type="ECO:0000313" key="1">
    <source>
        <dbReference type="EMBL" id="CBH21639.1"/>
    </source>
</evidence>
<sequence length="158" mass="18601">MRVSELRKNIRKHKVITYPGQNFEVAIVRLTQGELIEANAKTTKRLGEQPIFNSDVIAIMEQLEQLSLALRNPNNLEERIIDRKELEEEDPFLVDQLYQELSEIQIDKSDTIDEISKEDFEELKKKLKKMDWKDFDGESLKTLNYLQMTLVSKEDMNN</sequence>
<dbReference type="AlphaFoldDB" id="E3PRY5"/>
<reference evidence="2" key="1">
    <citation type="journal article" date="2010" name="BMC Genomics">
        <title>Clostridium sticklandii, a specialist in amino acid degradation:revisiting its metabolism through its genome sequence.</title>
        <authorList>
            <person name="Fonknechten N."/>
            <person name="Chaussonnerie S."/>
            <person name="Tricot S."/>
            <person name="Lajus A."/>
            <person name="Andreesen J.R."/>
            <person name="Perchat N."/>
            <person name="Pelletier E."/>
            <person name="Gouyvenoux M."/>
            <person name="Barbe V."/>
            <person name="Salanoubat M."/>
            <person name="Le Paslier D."/>
            <person name="Weissenbach J."/>
            <person name="Cohen G.N."/>
            <person name="Kreimeyer A."/>
        </authorList>
    </citation>
    <scope>NUCLEOTIDE SEQUENCE [LARGE SCALE GENOMIC DNA]</scope>
    <source>
        <strain evidence="2">ATCC 12662 / DSM 519 / JCM 1433 / CCUG 9281 / NCIMB 10654 / HF</strain>
    </source>
</reference>
<dbReference type="Proteomes" id="UP000007041">
    <property type="component" value="Chromosome"/>
</dbReference>
<dbReference type="BioCyc" id="CSTI499177:GJE9-1571-MONOMER"/>
<keyword evidence="2" id="KW-1185">Reference proteome</keyword>